<feature type="region of interest" description="Disordered" evidence="5">
    <location>
        <begin position="25"/>
        <end position="46"/>
    </location>
</feature>
<keyword evidence="8" id="KW-0808">Transferase</keyword>
<comment type="caution">
    <text evidence="8">The sequence shown here is derived from an EMBL/GenBank/DDBJ whole genome shotgun (WGS) entry which is preliminary data.</text>
</comment>
<keyword evidence="3" id="KW-0862">Zinc</keyword>
<dbReference type="PROSITE" id="PS51128">
    <property type="entry name" value="ZF_DKSA_2"/>
    <property type="match status" value="1"/>
</dbReference>
<feature type="domain" description="Zinc finger DksA/TraR C4-type" evidence="6">
    <location>
        <begin position="73"/>
        <end position="104"/>
    </location>
</feature>
<feature type="zinc finger region" description="dksA C4-type" evidence="4">
    <location>
        <begin position="78"/>
        <end position="102"/>
    </location>
</feature>
<dbReference type="Gene3D" id="1.20.120.910">
    <property type="entry name" value="DksA, coiled-coil domain"/>
    <property type="match status" value="1"/>
</dbReference>
<accession>A0A099FCY1</accession>
<dbReference type="Pfam" id="PF21173">
    <property type="entry name" value="DksA-like_N"/>
    <property type="match status" value="1"/>
</dbReference>
<dbReference type="GO" id="GO:0032259">
    <property type="term" value="P:methylation"/>
    <property type="evidence" value="ECO:0007669"/>
    <property type="project" value="UniProtKB-KW"/>
</dbReference>
<dbReference type="AlphaFoldDB" id="A0A099FCY1"/>
<keyword evidence="1" id="KW-0479">Metal-binding</keyword>
<dbReference type="RefSeq" id="WP_036717567.1">
    <property type="nucleotide sequence ID" value="NZ_JRKS01000010.1"/>
</dbReference>
<dbReference type="SUPFAM" id="SSF57716">
    <property type="entry name" value="Glucocorticoid receptor-like (DNA-binding domain)"/>
    <property type="match status" value="1"/>
</dbReference>
<feature type="domain" description="DnaK suppressor protein-like N-terminal" evidence="7">
    <location>
        <begin position="7"/>
        <end position="70"/>
    </location>
</feature>
<keyword evidence="8" id="KW-0489">Methyltransferase</keyword>
<dbReference type="InterPro" id="IPR048487">
    <property type="entry name" value="DksA-like_N"/>
</dbReference>
<organism evidence="8 9">
    <name type="scientific">Paracoccus sphaerophysae</name>
    <dbReference type="NCBI Taxonomy" id="690417"/>
    <lineage>
        <taxon>Bacteria</taxon>
        <taxon>Pseudomonadati</taxon>
        <taxon>Pseudomonadota</taxon>
        <taxon>Alphaproteobacteria</taxon>
        <taxon>Rhodobacterales</taxon>
        <taxon>Paracoccaceae</taxon>
        <taxon>Paracoccus</taxon>
    </lineage>
</organism>
<proteinExistence type="predicted"/>
<dbReference type="Proteomes" id="UP000029917">
    <property type="component" value="Unassembled WGS sequence"/>
</dbReference>
<reference evidence="8 9" key="1">
    <citation type="submission" date="2014-09" db="EMBL/GenBank/DDBJ databases">
        <authorList>
            <person name="McGinnis J.M."/>
            <person name="Wolfgang W.J."/>
        </authorList>
    </citation>
    <scope>NUCLEOTIDE SEQUENCE [LARGE SCALE GENOMIC DNA]</scope>
    <source>
        <strain evidence="8 9">HAMBI 3106</strain>
    </source>
</reference>
<name>A0A099FCY1_9RHOB</name>
<feature type="compositionally biased region" description="Basic and acidic residues" evidence="5">
    <location>
        <begin position="25"/>
        <end position="43"/>
    </location>
</feature>
<dbReference type="EMBL" id="JRKS01000010">
    <property type="protein sequence ID" value="KGJ08424.1"/>
    <property type="molecule type" value="Genomic_DNA"/>
</dbReference>
<evidence type="ECO:0000256" key="2">
    <source>
        <dbReference type="ARBA" id="ARBA00022771"/>
    </source>
</evidence>
<evidence type="ECO:0000313" key="9">
    <source>
        <dbReference type="Proteomes" id="UP000029917"/>
    </source>
</evidence>
<dbReference type="OrthoDB" id="1121111at2"/>
<keyword evidence="2" id="KW-0863">Zinc-finger</keyword>
<dbReference type="PANTHER" id="PTHR33823">
    <property type="entry name" value="RNA POLYMERASE-BINDING TRANSCRIPTION FACTOR DKSA-RELATED"/>
    <property type="match status" value="1"/>
</dbReference>
<dbReference type="InterPro" id="IPR037187">
    <property type="entry name" value="DnaK_N"/>
</dbReference>
<sequence length="104" mass="11662">MTPAKAKKTLIARRDELLGNLDRIEDQLDEPMPKDWEDAASERQEDEVLSALGHSDQAEIRRIDAALARIEAGEFGECVQCGKKIPEKRLELLPDTPFCANCAR</sequence>
<protein>
    <submittedName>
        <fullName evidence="8">Dimethylmenaquinone methyltransferase</fullName>
    </submittedName>
</protein>
<reference evidence="8 9" key="2">
    <citation type="submission" date="2014-10" db="EMBL/GenBank/DDBJ databases">
        <title>Paracoccus sanguinis sp. nov., isolated from clinical specimens of New York State patients.</title>
        <authorList>
            <person name="Mingle L.A."/>
            <person name="Cole J.A."/>
            <person name="Lapierre P."/>
            <person name="Musser K.A."/>
        </authorList>
    </citation>
    <scope>NUCLEOTIDE SEQUENCE [LARGE SCALE GENOMIC DNA]</scope>
    <source>
        <strain evidence="8 9">HAMBI 3106</strain>
    </source>
</reference>
<gene>
    <name evidence="8" type="ORF">IC63_05320</name>
</gene>
<dbReference type="Pfam" id="PF01258">
    <property type="entry name" value="zf-dskA_traR"/>
    <property type="match status" value="1"/>
</dbReference>
<evidence type="ECO:0000256" key="1">
    <source>
        <dbReference type="ARBA" id="ARBA00022723"/>
    </source>
</evidence>
<dbReference type="STRING" id="690417.IC63_05320"/>
<evidence type="ECO:0000256" key="4">
    <source>
        <dbReference type="PROSITE-ProRule" id="PRU00510"/>
    </source>
</evidence>
<dbReference type="PANTHER" id="PTHR33823:SF4">
    <property type="entry name" value="GENERAL STRESS PROTEIN 16O"/>
    <property type="match status" value="1"/>
</dbReference>
<dbReference type="GO" id="GO:0008270">
    <property type="term" value="F:zinc ion binding"/>
    <property type="evidence" value="ECO:0007669"/>
    <property type="project" value="UniProtKB-KW"/>
</dbReference>
<evidence type="ECO:0000259" key="7">
    <source>
        <dbReference type="Pfam" id="PF21173"/>
    </source>
</evidence>
<dbReference type="SUPFAM" id="SSF109635">
    <property type="entry name" value="DnaK suppressor protein DksA, alpha-hairpin domain"/>
    <property type="match status" value="1"/>
</dbReference>
<evidence type="ECO:0000259" key="6">
    <source>
        <dbReference type="Pfam" id="PF01258"/>
    </source>
</evidence>
<dbReference type="InterPro" id="IPR000962">
    <property type="entry name" value="Znf_DskA_TraR"/>
</dbReference>
<dbReference type="GO" id="GO:0008168">
    <property type="term" value="F:methyltransferase activity"/>
    <property type="evidence" value="ECO:0007669"/>
    <property type="project" value="UniProtKB-KW"/>
</dbReference>
<evidence type="ECO:0000256" key="3">
    <source>
        <dbReference type="ARBA" id="ARBA00022833"/>
    </source>
</evidence>
<keyword evidence="9" id="KW-1185">Reference proteome</keyword>
<evidence type="ECO:0000256" key="5">
    <source>
        <dbReference type="SAM" id="MobiDB-lite"/>
    </source>
</evidence>
<evidence type="ECO:0000313" key="8">
    <source>
        <dbReference type="EMBL" id="KGJ08424.1"/>
    </source>
</evidence>